<reference evidence="1 2" key="1">
    <citation type="submission" date="2020-01" db="EMBL/GenBank/DDBJ databases">
        <authorList>
            <person name="Gupta K D."/>
        </authorList>
    </citation>
    <scope>NUCLEOTIDE SEQUENCE [LARGE SCALE GENOMIC DNA]</scope>
</reference>
<dbReference type="AlphaFoldDB" id="A0A8S0VS79"/>
<sequence>MTARLTQNREIMRFIERDVAKLYREEFEADGPPDLDKMRVAQLIVYFEPCKIANKFRVHSSKKMLGRLFLSLICGATANDAGLDPDSPSSSLRKLWLQRKSAEHPTVIIQFFYLSAVHLTTVNITPTTQEDLRAVKPGMRIIPFLGVYVKNAISTGLEEADEIIRADEEDTLQLRKEMSDEDKVVYSSRRHAAKGVEIQSPSA</sequence>
<proteinExistence type="predicted"/>
<accession>A0A8S0VS79</accession>
<gene>
    <name evidence="1" type="ORF">AAE3_LOCUS8333</name>
</gene>
<organism evidence="1 2">
    <name type="scientific">Cyclocybe aegerita</name>
    <name type="common">Black poplar mushroom</name>
    <name type="synonym">Agrocybe aegerita</name>
    <dbReference type="NCBI Taxonomy" id="1973307"/>
    <lineage>
        <taxon>Eukaryota</taxon>
        <taxon>Fungi</taxon>
        <taxon>Dikarya</taxon>
        <taxon>Basidiomycota</taxon>
        <taxon>Agaricomycotina</taxon>
        <taxon>Agaricomycetes</taxon>
        <taxon>Agaricomycetidae</taxon>
        <taxon>Agaricales</taxon>
        <taxon>Agaricineae</taxon>
        <taxon>Bolbitiaceae</taxon>
        <taxon>Cyclocybe</taxon>
    </lineage>
</organism>
<comment type="caution">
    <text evidence="1">The sequence shown here is derived from an EMBL/GenBank/DDBJ whole genome shotgun (WGS) entry which is preliminary data.</text>
</comment>
<evidence type="ECO:0000313" key="2">
    <source>
        <dbReference type="Proteomes" id="UP000467700"/>
    </source>
</evidence>
<evidence type="ECO:0000313" key="1">
    <source>
        <dbReference type="EMBL" id="CAA7266129.1"/>
    </source>
</evidence>
<dbReference type="Proteomes" id="UP000467700">
    <property type="component" value="Unassembled WGS sequence"/>
</dbReference>
<keyword evidence="2" id="KW-1185">Reference proteome</keyword>
<name>A0A8S0VS79_CYCAE</name>
<dbReference type="EMBL" id="CACVBS010000052">
    <property type="protein sequence ID" value="CAA7266129.1"/>
    <property type="molecule type" value="Genomic_DNA"/>
</dbReference>
<protein>
    <submittedName>
        <fullName evidence="1">Uncharacterized protein</fullName>
    </submittedName>
</protein>